<evidence type="ECO:0000256" key="10">
    <source>
        <dbReference type="SAM" id="SignalP"/>
    </source>
</evidence>
<accession>A0A454XP29</accession>
<feature type="transmembrane region" description="Helical" evidence="9">
    <location>
        <begin position="204"/>
        <end position="222"/>
    </location>
</feature>
<dbReference type="AlphaFoldDB" id="Q01AL0"/>
<evidence type="ECO:0000256" key="6">
    <source>
        <dbReference type="ARBA" id="ARBA00022824"/>
    </source>
</evidence>
<evidence type="ECO:0000256" key="9">
    <source>
        <dbReference type="SAM" id="Phobius"/>
    </source>
</evidence>
<evidence type="ECO:0000313" key="11">
    <source>
        <dbReference type="EMBL" id="CAL51788.1"/>
    </source>
</evidence>
<comment type="similarity">
    <text evidence="3">Belongs to the PIGU family.</text>
</comment>
<organism evidence="11 13">
    <name type="scientific">Ostreococcus tauri</name>
    <name type="common">Marine green alga</name>
    <dbReference type="NCBI Taxonomy" id="70448"/>
    <lineage>
        <taxon>Eukaryota</taxon>
        <taxon>Viridiplantae</taxon>
        <taxon>Chlorophyta</taxon>
        <taxon>Mamiellophyceae</taxon>
        <taxon>Mamiellales</taxon>
        <taxon>Bathycoccaceae</taxon>
        <taxon>Ostreococcus</taxon>
    </lineage>
</organism>
<keyword evidence="5 9" id="KW-0812">Transmembrane</keyword>
<evidence type="ECO:0000256" key="7">
    <source>
        <dbReference type="ARBA" id="ARBA00022989"/>
    </source>
</evidence>
<accession>Q01AL0</accession>
<keyword evidence="8 9" id="KW-0472">Membrane</keyword>
<dbReference type="GO" id="GO:0016255">
    <property type="term" value="P:attachment of GPI anchor to protein"/>
    <property type="evidence" value="ECO:0007669"/>
    <property type="project" value="InterPro"/>
</dbReference>
<gene>
    <name evidence="12" type="ORF">BE221DRAFT_188851</name>
    <name evidence="11" type="ORF">OT_ostta04g03700</name>
</gene>
<keyword evidence="13" id="KW-1185">Reference proteome</keyword>
<dbReference type="GO" id="GO:0042765">
    <property type="term" value="C:GPI-anchor transamidase complex"/>
    <property type="evidence" value="ECO:0007669"/>
    <property type="project" value="InterPro"/>
</dbReference>
<comment type="subcellular location">
    <subcellularLocation>
        <location evidence="1">Endoplasmic reticulum membrane</location>
        <topology evidence="1">Multi-pass membrane protein</topology>
    </subcellularLocation>
</comment>
<dbReference type="KEGG" id="ota:OT_ostta04g03700"/>
<evidence type="ECO:0000256" key="4">
    <source>
        <dbReference type="ARBA" id="ARBA00022502"/>
    </source>
</evidence>
<dbReference type="GO" id="GO:0006506">
    <property type="term" value="P:GPI anchor biosynthetic process"/>
    <property type="evidence" value="ECO:0007669"/>
    <property type="project" value="UniProtKB-UniPathway"/>
</dbReference>
<feature type="signal peptide" evidence="10">
    <location>
        <begin position="1"/>
        <end position="23"/>
    </location>
</feature>
<feature type="transmembrane region" description="Helical" evidence="9">
    <location>
        <begin position="336"/>
        <end position="355"/>
    </location>
</feature>
<dbReference type="Pfam" id="PF06728">
    <property type="entry name" value="PIG-U"/>
    <property type="match status" value="1"/>
</dbReference>
<accession>A0A1Y5IJ20</accession>
<proteinExistence type="inferred from homology"/>
<feature type="transmembrane region" description="Helical" evidence="9">
    <location>
        <begin position="289"/>
        <end position="308"/>
    </location>
</feature>
<dbReference type="EMBL" id="KZ155771">
    <property type="protein sequence ID" value="OUS49556.1"/>
    <property type="molecule type" value="Genomic_DNA"/>
</dbReference>
<evidence type="ECO:0000313" key="13">
    <source>
        <dbReference type="Proteomes" id="UP000009170"/>
    </source>
</evidence>
<dbReference type="Proteomes" id="UP000009170">
    <property type="component" value="Unassembled WGS sequence"/>
</dbReference>
<name>Q01AL0_OSTTA</name>
<dbReference type="STRING" id="70448.Q01AL0"/>
<dbReference type="FunCoup" id="Q01AL0">
    <property type="interactions" value="1790"/>
</dbReference>
<feature type="transmembrane region" description="Helical" evidence="9">
    <location>
        <begin position="88"/>
        <end position="110"/>
    </location>
</feature>
<evidence type="ECO:0000256" key="1">
    <source>
        <dbReference type="ARBA" id="ARBA00004477"/>
    </source>
</evidence>
<reference evidence="11 13" key="1">
    <citation type="journal article" date="2006" name="Proc. Natl. Acad. Sci. U.S.A.">
        <title>Genome analysis of the smallest free-living eukaryote Ostreococcus tauri unveils many unique features.</title>
        <authorList>
            <person name="Derelle E."/>
            <person name="Ferraz C."/>
            <person name="Rombauts S."/>
            <person name="Rouze P."/>
            <person name="Worden A.Z."/>
            <person name="Robbens S."/>
            <person name="Partensky F."/>
            <person name="Degroeve S."/>
            <person name="Echeynie S."/>
            <person name="Cooke R."/>
            <person name="Saeys Y."/>
            <person name="Wuyts J."/>
            <person name="Jabbari K."/>
            <person name="Bowler C."/>
            <person name="Panaud O."/>
            <person name="Piegu B."/>
            <person name="Ball S.G."/>
            <person name="Ral J.-P."/>
            <person name="Bouget F.-Y."/>
            <person name="Piganeau G."/>
            <person name="De Baets B."/>
            <person name="Picard A."/>
            <person name="Delseny M."/>
            <person name="Demaille J."/>
            <person name="Van de Peer Y."/>
            <person name="Moreau H."/>
        </authorList>
    </citation>
    <scope>NUCLEOTIDE SEQUENCE [LARGE SCALE GENOMIC DNA]</scope>
    <source>
        <strain evidence="11 13">OTTH0595</strain>
    </source>
</reference>
<protein>
    <submittedName>
        <fullName evidence="11">GPI transamidase subunit PIG-U</fullName>
    </submittedName>
    <submittedName>
        <fullName evidence="12">Major facilitator superfamily permease-Cdc91p</fullName>
    </submittedName>
</protein>
<keyword evidence="4" id="KW-0337">GPI-anchor biosynthesis</keyword>
<feature type="transmembrane region" description="Helical" evidence="9">
    <location>
        <begin position="367"/>
        <end position="387"/>
    </location>
</feature>
<feature type="chain" id="PRO_5030174951" evidence="10">
    <location>
        <begin position="24"/>
        <end position="404"/>
    </location>
</feature>
<dbReference type="InParanoid" id="Q01AL0"/>
<reference evidence="11" key="2">
    <citation type="journal article" date="2014" name="BMC Genomics">
        <title>An improved genome of the model marine alga Ostreococcus tauri unfolds by assessing Illumina de novo assemblies.</title>
        <authorList>
            <person name="Blanc-Mathieu R."/>
            <person name="Verhelst B."/>
            <person name="Derelle E."/>
            <person name="Rombauts S."/>
            <person name="Bouget F.Y."/>
            <person name="Carre I."/>
            <person name="Chateau A."/>
            <person name="Eyre-Walker A."/>
            <person name="Grimsley N."/>
            <person name="Moreau H."/>
            <person name="Piegu B."/>
            <person name="Rivals E."/>
            <person name="Schackwitz W."/>
            <person name="Van de Peer Y."/>
            <person name="Piganeau G."/>
        </authorList>
    </citation>
    <scope>NUCLEOTIDE SEQUENCE</scope>
    <source>
        <strain evidence="11">RCC4221</strain>
    </source>
</reference>
<dbReference type="PANTHER" id="PTHR13121">
    <property type="entry name" value="GPI TRANSAMIDASE COMPONENT PIG-U"/>
    <property type="match status" value="1"/>
</dbReference>
<reference evidence="12" key="3">
    <citation type="submission" date="2017-04" db="EMBL/GenBank/DDBJ databases">
        <title>Population genomics of picophytoplankton unveils novel chromosome hypervariability.</title>
        <authorList>
            <consortium name="DOE Joint Genome Institute"/>
            <person name="Blanc-Mathieu R."/>
            <person name="Krasovec M."/>
            <person name="Hebrard M."/>
            <person name="Yau S."/>
            <person name="Desgranges E."/>
            <person name="Martin J."/>
            <person name="Schackwitz W."/>
            <person name="Kuo A."/>
            <person name="Salin G."/>
            <person name="Donnadieu C."/>
            <person name="Desdevises Y."/>
            <person name="Sanchez-Ferandin S."/>
            <person name="Moreau H."/>
            <person name="Rivals E."/>
            <person name="Grigoriev I.V."/>
            <person name="Grimsley N."/>
            <person name="Eyre-Walker A."/>
            <person name="Piganeau G."/>
        </authorList>
    </citation>
    <scope>NUCLEOTIDE SEQUENCE [LARGE SCALE GENOMIC DNA]</scope>
    <source>
        <strain evidence="12">RCC 1115</strain>
    </source>
</reference>
<dbReference type="EMBL" id="CAID01000004">
    <property type="protein sequence ID" value="CAL51788.1"/>
    <property type="molecule type" value="Genomic_DNA"/>
</dbReference>
<comment type="pathway">
    <text evidence="2">Glycolipid biosynthesis; glycosylphosphatidylinositol-anchor biosynthesis.</text>
</comment>
<dbReference type="RefSeq" id="XP_003078908.1">
    <property type="nucleotide sequence ID" value="XM_003078860.1"/>
</dbReference>
<dbReference type="InterPro" id="IPR009600">
    <property type="entry name" value="PIG-U"/>
</dbReference>
<dbReference type="UniPathway" id="UPA00196"/>
<evidence type="ECO:0000256" key="3">
    <source>
        <dbReference type="ARBA" id="ARBA00010026"/>
    </source>
</evidence>
<evidence type="ECO:0000313" key="12">
    <source>
        <dbReference type="EMBL" id="OUS49556.1"/>
    </source>
</evidence>
<dbReference type="OrthoDB" id="498246at2759"/>
<keyword evidence="6" id="KW-0256">Endoplasmic reticulum</keyword>
<dbReference type="GeneID" id="9834146"/>
<feature type="transmembrane region" description="Helical" evidence="9">
    <location>
        <begin position="263"/>
        <end position="282"/>
    </location>
</feature>
<evidence type="ECO:0000256" key="5">
    <source>
        <dbReference type="ARBA" id="ARBA00022692"/>
    </source>
</evidence>
<dbReference type="Proteomes" id="UP000195557">
    <property type="component" value="Unassembled WGS sequence"/>
</dbReference>
<keyword evidence="10" id="KW-0732">Signal</keyword>
<evidence type="ECO:0000256" key="2">
    <source>
        <dbReference type="ARBA" id="ARBA00004687"/>
    </source>
</evidence>
<sequence length="404" mass="43231">MSRDARATIAALTLTLARVVALAFIVPESAREALERRIELSSATDSVRRAREAAYAVRALGVSSAYDGSAYHGHPAFVYVGGTASGGVAWRAACAVAFDCVAVAFVMAMVRSRAMKDAAEESDKVRFAAVMHLGNPLGWLSAFAGSTSSAARAGVYASAWAATSERDVASGCALALAAQVNPHVIAIAPVLLATSIRGRAMIGGMKFVGGFASTALASFVAMGDDFLPWWRAAVTFAVHSEDQTPNLGLHWYVFTTIYDQFRLVYVVGFFVVPFGLSLAATIRFPDQPLVALVIALISIATCAPYPTVGDIVTYTSLLPVIAADDRGNPLVYFKHGAWIVAGFLYVALLSPLTWYMWIHTRVANANFYFAITIVHALAQTILSNQIIMSVSKFSRSRRADAKQD</sequence>
<evidence type="ECO:0000256" key="8">
    <source>
        <dbReference type="ARBA" id="ARBA00023136"/>
    </source>
</evidence>
<keyword evidence="7 9" id="KW-1133">Transmembrane helix</keyword>
<dbReference type="PANTHER" id="PTHR13121:SF0">
    <property type="entry name" value="PHOSPHATIDYLINOSITOL GLYCAN ANCHOR BIOSYNTHESIS CLASS U PROTEIN"/>
    <property type="match status" value="1"/>
</dbReference>